<organism evidence="1 2">
    <name type="scientific">Cinchona calisaya</name>
    <dbReference type="NCBI Taxonomy" id="153742"/>
    <lineage>
        <taxon>Eukaryota</taxon>
        <taxon>Viridiplantae</taxon>
        <taxon>Streptophyta</taxon>
        <taxon>Embryophyta</taxon>
        <taxon>Tracheophyta</taxon>
        <taxon>Spermatophyta</taxon>
        <taxon>Magnoliopsida</taxon>
        <taxon>eudicotyledons</taxon>
        <taxon>Gunneridae</taxon>
        <taxon>Pentapetalae</taxon>
        <taxon>asterids</taxon>
        <taxon>lamiids</taxon>
        <taxon>Gentianales</taxon>
        <taxon>Rubiaceae</taxon>
        <taxon>Cinchonoideae</taxon>
        <taxon>Cinchoneae</taxon>
        <taxon>Cinchona</taxon>
    </lineage>
</organism>
<name>A0ABD3B0N5_9GENT</name>
<proteinExistence type="predicted"/>
<protein>
    <submittedName>
        <fullName evidence="1">Uncharacterized protein</fullName>
    </submittedName>
</protein>
<dbReference type="EMBL" id="JBJUIK010000001">
    <property type="protein sequence ID" value="KAL3537082.1"/>
    <property type="molecule type" value="Genomic_DNA"/>
</dbReference>
<dbReference type="InterPro" id="IPR027417">
    <property type="entry name" value="P-loop_NTPase"/>
</dbReference>
<feature type="non-terminal residue" evidence="1">
    <location>
        <position position="93"/>
    </location>
</feature>
<accession>A0ABD3B0N5</accession>
<dbReference type="SUPFAM" id="SSF52540">
    <property type="entry name" value="P-loop containing nucleoside triphosphate hydrolases"/>
    <property type="match status" value="1"/>
</dbReference>
<dbReference type="Gene3D" id="3.40.50.300">
    <property type="entry name" value="P-loop containing nucleotide triphosphate hydrolases"/>
    <property type="match status" value="1"/>
</dbReference>
<keyword evidence="2" id="KW-1185">Reference proteome</keyword>
<evidence type="ECO:0000313" key="1">
    <source>
        <dbReference type="EMBL" id="KAL3537082.1"/>
    </source>
</evidence>
<dbReference type="AlphaFoldDB" id="A0ABD3B0N5"/>
<reference evidence="1 2" key="1">
    <citation type="submission" date="2024-11" db="EMBL/GenBank/DDBJ databases">
        <title>A near-complete genome assembly of Cinchona calisaya.</title>
        <authorList>
            <person name="Lian D.C."/>
            <person name="Zhao X.W."/>
            <person name="Wei L."/>
        </authorList>
    </citation>
    <scope>NUCLEOTIDE SEQUENCE [LARGE SCALE GENOMIC DNA]</scope>
    <source>
        <tissue evidence="1">Nenye</tissue>
    </source>
</reference>
<sequence length="93" mass="10255">MYFTLAMFASCKVNVSTDLIFSDYLFKLLLFGDSGVGKSRLLLRFANNDNLIAQRLIGVTLLDSTGECGGVFCECLMYGVFAIVLLCPSDYCK</sequence>
<dbReference type="Proteomes" id="UP001630127">
    <property type="component" value="Unassembled WGS sequence"/>
</dbReference>
<comment type="caution">
    <text evidence="1">The sequence shown here is derived from an EMBL/GenBank/DDBJ whole genome shotgun (WGS) entry which is preliminary data.</text>
</comment>
<evidence type="ECO:0000313" key="2">
    <source>
        <dbReference type="Proteomes" id="UP001630127"/>
    </source>
</evidence>
<gene>
    <name evidence="1" type="ORF">ACH5RR_000448</name>
</gene>